<dbReference type="EMBL" id="CP162911">
    <property type="protein sequence ID" value="XDL62012.1"/>
    <property type="molecule type" value="Genomic_DNA"/>
</dbReference>
<sequence>MKIDRAIRVIDKKICRNIDHFKSIDRGFLSQNILSDMRDLVEHTSLKAFSNGGDIDITYENIKKANEYVKTISYLNFLHKFHKFLQISTSHYTLDEGNSERLMLKYYIYMIKIKELLRDRYSIEILSNIEEFPLKLDPHLNEYYEKIAEKINNPVMSNYSDEYNDRYYIRKIKPFFVNQKIYYEVTFTTANDYGSKFDRIIAFTDIDIMSNYAVKFRIRNAVIDVLGKKMPIRIIENYEISIRPCELNNFARIFGLDSKISTGYVEYKELMSFIFNERMNLSEFVSMPNNYYKQVKEKVNSKSNSSQIFNFLDKCRELIIKDLPGANILKYLLYKLNNKIIKKQINYKTCHLLSHLYLDYRCIPFEQMPFNTSLINHNPRLIDLFACIDIDERQHELFARMIKNNTEIDGQLFLSKNDITTFVDVDELILKYNSQLYYKHENRRIEEFKGHLYIKEYEENSVKIIRGLNELNKEGVGGYKLSVDYWLQNTSHIIDCEEKREALRNIFDKSSVALIYGAAGTGKTTLINHISNFFNDKKKIYLANTNPAVDNLKQKVHASNCTHYTISKFLTYSHNDTDCDVLFIDECSTVSNANMYEVIRKSTFKLLVLVGDVFQIESITFGNWFNIVRSFVPKTSIFELEKPYRSKNDNLLTVWNKIRELDDDILEHLARNNYSSDLDESIFERSTDDEIVLCLNYDGLYGINNINKFLQGSNPNPEVVWGVQTYKIGDPILFNESNRFHPLIYNNSKGMISDIKVLERQIQFDILLDRPLNEFQAYGYDFELINESEGTNSIIRFTVNKYKNTDEDYDLSTDDIVPFQVAYAISIHKAQGLEYNSVKVVITDEVDEQISHNILYTAITRARESLKIYWTPETEKTILSNFSKKTVSKDVSLISGKNQLKKQKVR</sequence>
<evidence type="ECO:0000256" key="4">
    <source>
        <dbReference type="ARBA" id="ARBA00022840"/>
    </source>
</evidence>
<keyword evidence="2" id="KW-0378">Hydrolase</keyword>
<dbReference type="SMART" id="SM00382">
    <property type="entry name" value="AAA"/>
    <property type="match status" value="1"/>
</dbReference>
<feature type="domain" description="AAA+ ATPase" evidence="5">
    <location>
        <begin position="509"/>
        <end position="698"/>
    </location>
</feature>
<dbReference type="GO" id="GO:0043139">
    <property type="term" value="F:5'-3' DNA helicase activity"/>
    <property type="evidence" value="ECO:0007669"/>
    <property type="project" value="TreeGrafter"/>
</dbReference>
<dbReference type="CDD" id="cd18809">
    <property type="entry name" value="SF1_C_RecD"/>
    <property type="match status" value="1"/>
</dbReference>
<gene>
    <name evidence="6" type="ORF">AB4922_03375</name>
</gene>
<dbReference type="Pfam" id="PF13538">
    <property type="entry name" value="UvrD_C_2"/>
    <property type="match status" value="1"/>
</dbReference>
<protein>
    <submittedName>
        <fullName evidence="6">ATP-dependent RecD-like DNA helicase</fullName>
    </submittedName>
</protein>
<evidence type="ECO:0000259" key="5">
    <source>
        <dbReference type="SMART" id="SM00382"/>
    </source>
</evidence>
<evidence type="ECO:0000256" key="1">
    <source>
        <dbReference type="ARBA" id="ARBA00022741"/>
    </source>
</evidence>
<dbReference type="InterPro" id="IPR027417">
    <property type="entry name" value="P-loop_NTPase"/>
</dbReference>
<dbReference type="Pfam" id="PF13604">
    <property type="entry name" value="AAA_30"/>
    <property type="match status" value="1"/>
</dbReference>
<dbReference type="GO" id="GO:0016787">
    <property type="term" value="F:hydrolase activity"/>
    <property type="evidence" value="ECO:0007669"/>
    <property type="project" value="UniProtKB-KW"/>
</dbReference>
<keyword evidence="3 6" id="KW-0347">Helicase</keyword>
<dbReference type="GO" id="GO:0005524">
    <property type="term" value="F:ATP binding"/>
    <property type="evidence" value="ECO:0007669"/>
    <property type="project" value="UniProtKB-KW"/>
</dbReference>
<dbReference type="InterPro" id="IPR027785">
    <property type="entry name" value="UvrD-like_helicase_C"/>
</dbReference>
<dbReference type="SUPFAM" id="SSF52540">
    <property type="entry name" value="P-loop containing nucleoside triphosphate hydrolases"/>
    <property type="match status" value="2"/>
</dbReference>
<proteinExistence type="predicted"/>
<keyword evidence="4" id="KW-0067">ATP-binding</keyword>
<dbReference type="InterPro" id="IPR050534">
    <property type="entry name" value="Coronavir_polyprotein_1ab"/>
</dbReference>
<evidence type="ECO:0000313" key="6">
    <source>
        <dbReference type="EMBL" id="XDL62012.1"/>
    </source>
</evidence>
<accession>A0AB39J0C0</accession>
<name>A0AB39J0C0_9BACI</name>
<organism evidence="6">
    <name type="scientific">Bacillus aerius</name>
    <dbReference type="NCBI Taxonomy" id="293388"/>
    <lineage>
        <taxon>Bacteria</taxon>
        <taxon>Bacillati</taxon>
        <taxon>Bacillota</taxon>
        <taxon>Bacilli</taxon>
        <taxon>Bacillales</taxon>
        <taxon>Bacillaceae</taxon>
        <taxon>Bacillus</taxon>
    </lineage>
</organism>
<dbReference type="Gene3D" id="3.40.50.300">
    <property type="entry name" value="P-loop containing nucleotide triphosphate hydrolases"/>
    <property type="match status" value="2"/>
</dbReference>
<evidence type="ECO:0000256" key="2">
    <source>
        <dbReference type="ARBA" id="ARBA00022801"/>
    </source>
</evidence>
<dbReference type="PANTHER" id="PTHR43788:SF16">
    <property type="entry name" value="HELICASE WITH ZINC FINGER 2"/>
    <property type="match status" value="1"/>
</dbReference>
<dbReference type="PANTHER" id="PTHR43788">
    <property type="entry name" value="DNA2/NAM7 HELICASE FAMILY MEMBER"/>
    <property type="match status" value="1"/>
</dbReference>
<reference evidence="6" key="1">
    <citation type="submission" date="2024-07" db="EMBL/GenBank/DDBJ databases">
        <authorList>
            <person name="Wang K."/>
            <person name="Liang S."/>
            <person name="Wang S."/>
        </authorList>
    </citation>
    <scope>NUCLEOTIDE SEQUENCE</scope>
    <source>
        <strain evidence="6">KW1</strain>
    </source>
</reference>
<dbReference type="AlphaFoldDB" id="A0AB39J0C0"/>
<dbReference type="RefSeq" id="WP_368774923.1">
    <property type="nucleotide sequence ID" value="NZ_CP162911.1"/>
</dbReference>
<evidence type="ECO:0000256" key="3">
    <source>
        <dbReference type="ARBA" id="ARBA00022806"/>
    </source>
</evidence>
<keyword evidence="1" id="KW-0547">Nucleotide-binding</keyword>
<dbReference type="InterPro" id="IPR003593">
    <property type="entry name" value="AAA+_ATPase"/>
</dbReference>